<reference evidence="3 4" key="1">
    <citation type="journal article" date="2023" name="Microbiol. Spectr.">
        <title>Symbiosis of Carpenter Bees with Uncharacterized Lactic Acid Bacteria Showing NAD Auxotrophy.</title>
        <authorList>
            <person name="Kawasaki S."/>
            <person name="Ozawa K."/>
            <person name="Mori T."/>
            <person name="Yamamoto A."/>
            <person name="Ito M."/>
            <person name="Ohkuma M."/>
            <person name="Sakamoto M."/>
            <person name="Matsutani M."/>
        </authorList>
    </citation>
    <scope>NUCLEOTIDE SEQUENCE [LARGE SCALE GENOMIC DNA]</scope>
    <source>
        <strain evidence="3 4">XA3</strain>
    </source>
</reference>
<dbReference type="GO" id="GO:0008235">
    <property type="term" value="F:metalloexopeptidase activity"/>
    <property type="evidence" value="ECO:0007669"/>
    <property type="project" value="UniProtKB-ARBA"/>
</dbReference>
<dbReference type="InterPro" id="IPR001714">
    <property type="entry name" value="Pept_M24_MAP"/>
</dbReference>
<name>A0AAU9DIE0_9LACO</name>
<proteinExistence type="predicted"/>
<dbReference type="GO" id="GO:0004177">
    <property type="term" value="F:aminopeptidase activity"/>
    <property type="evidence" value="ECO:0007669"/>
    <property type="project" value="UniProtKB-ARBA"/>
</dbReference>
<dbReference type="SUPFAM" id="SSF55920">
    <property type="entry name" value="Creatinase/aminopeptidase"/>
    <property type="match status" value="1"/>
</dbReference>
<dbReference type="PANTHER" id="PTHR46112">
    <property type="entry name" value="AMINOPEPTIDASE"/>
    <property type="match status" value="1"/>
</dbReference>
<dbReference type="AlphaFoldDB" id="A0AAU9DIE0"/>
<dbReference type="PRINTS" id="PR00599">
    <property type="entry name" value="MAPEPTIDASE"/>
</dbReference>
<dbReference type="InterPro" id="IPR000587">
    <property type="entry name" value="Creatinase_N"/>
</dbReference>
<dbReference type="SUPFAM" id="SSF53092">
    <property type="entry name" value="Creatinase/prolidase N-terminal domain"/>
    <property type="match status" value="1"/>
</dbReference>
<feature type="domain" description="Creatinase N-terminal" evidence="2">
    <location>
        <begin position="6"/>
        <end position="129"/>
    </location>
</feature>
<evidence type="ECO:0000259" key="1">
    <source>
        <dbReference type="Pfam" id="PF00557"/>
    </source>
</evidence>
<keyword evidence="4" id="KW-1185">Reference proteome</keyword>
<gene>
    <name evidence="3" type="primary">pepQ-1</name>
    <name evidence="3" type="ORF">XA3_05820</name>
</gene>
<dbReference type="Pfam" id="PF01321">
    <property type="entry name" value="Creatinase_N"/>
    <property type="match status" value="1"/>
</dbReference>
<dbReference type="EMBL" id="AP026802">
    <property type="protein sequence ID" value="BDR58141.1"/>
    <property type="molecule type" value="Genomic_DNA"/>
</dbReference>
<sequence length="357" mass="39171">MEQTHLKDFQSWLSLKSIEGALLLNPVNVSYFTGFTGDESYLFVTPSEALFITDSRYLSQVKAEVRGVAVEQNQKGLTGVISLIHERFPLNDLGLELSYVSASDYLTIKKKILCPVIDIGAQIDSLRQVKDEEEINCIKKACAIADQAFMQVLTEIKPGMTELMVASKLESHFKELGSTGPSFETIVAAGIRSSMPHGSASTNVIKSGDLVTLDFGCFYEGYTSDLTRTIGVGKISKDQQEIYDIVLKANEETIKILRQGVTGAEMHEKAHNIIDSAGYQQYFGHGTGHGIGRSIHEGPGAWGGYQSQPVVSGNIITIEPGIYLPDRFGVRIEDDVLINDQGYEVLTKSPKNELIII</sequence>
<dbReference type="InterPro" id="IPR050659">
    <property type="entry name" value="Peptidase_M24B"/>
</dbReference>
<evidence type="ECO:0000313" key="3">
    <source>
        <dbReference type="EMBL" id="BDR58141.1"/>
    </source>
</evidence>
<organism evidence="3 4">
    <name type="scientific">Xylocopilactobacillus apicola</name>
    <dbReference type="NCBI Taxonomy" id="2932184"/>
    <lineage>
        <taxon>Bacteria</taxon>
        <taxon>Bacillati</taxon>
        <taxon>Bacillota</taxon>
        <taxon>Bacilli</taxon>
        <taxon>Lactobacillales</taxon>
        <taxon>Lactobacillaceae</taxon>
        <taxon>Xylocopilactobacillus</taxon>
    </lineage>
</organism>
<dbReference type="RefSeq" id="WP_317636059.1">
    <property type="nucleotide sequence ID" value="NZ_AP026802.1"/>
</dbReference>
<dbReference type="InterPro" id="IPR000994">
    <property type="entry name" value="Pept_M24"/>
</dbReference>
<dbReference type="KEGG" id="xap:XA3_05820"/>
<dbReference type="Proteomes" id="UP001321861">
    <property type="component" value="Chromosome"/>
</dbReference>
<dbReference type="Gene3D" id="3.40.350.10">
    <property type="entry name" value="Creatinase/prolidase N-terminal domain"/>
    <property type="match status" value="1"/>
</dbReference>
<dbReference type="InterPro" id="IPR029149">
    <property type="entry name" value="Creatin/AminoP/Spt16_N"/>
</dbReference>
<feature type="domain" description="Peptidase M24" evidence="1">
    <location>
        <begin position="137"/>
        <end position="339"/>
    </location>
</feature>
<dbReference type="Pfam" id="PF00557">
    <property type="entry name" value="Peptidase_M24"/>
    <property type="match status" value="1"/>
</dbReference>
<dbReference type="CDD" id="cd01092">
    <property type="entry name" value="APP-like"/>
    <property type="match status" value="1"/>
</dbReference>
<accession>A0AAU9DIE0</accession>
<evidence type="ECO:0000313" key="4">
    <source>
        <dbReference type="Proteomes" id="UP001321861"/>
    </source>
</evidence>
<dbReference type="InterPro" id="IPR036005">
    <property type="entry name" value="Creatinase/aminopeptidase-like"/>
</dbReference>
<protein>
    <submittedName>
        <fullName evidence="3">Peptidase M24</fullName>
    </submittedName>
</protein>
<dbReference type="PANTHER" id="PTHR46112:SF3">
    <property type="entry name" value="AMINOPEPTIDASE YPDF"/>
    <property type="match status" value="1"/>
</dbReference>
<evidence type="ECO:0000259" key="2">
    <source>
        <dbReference type="Pfam" id="PF01321"/>
    </source>
</evidence>
<dbReference type="Gene3D" id="3.90.230.10">
    <property type="entry name" value="Creatinase/methionine aminopeptidase superfamily"/>
    <property type="match status" value="1"/>
</dbReference>